<dbReference type="PANTHER" id="PTHR11105:SF0">
    <property type="entry name" value="CITRAMALYL-COA LYASE, MITOCHONDRIAL"/>
    <property type="match status" value="1"/>
</dbReference>
<sequence length="338" mass="36318">MSTTVHPREALMGAQGGAIALPVCDHYSGVEARMRKSLQLQAEMAQEFGACVFDVTLDCEDGAPVGAEAEHAALVVSLARGAALGMRVAVRVHPVDHPAFEQDIATIAGQAGDRLCHIMLPKVETPADVERASRALHAAGARQLPLHALIESPAAVHRAFDIAAHPRIESLSFGLMDFVSAHGGAIPGEAMGVQGQFTHPLVVRAKVEIASACHANGKVPSHGVVTEFKDREAFAAAARRASRELGFTRMWSIHPDQIRTIVEVFAPGEGEIETATRILEAAAQAQWAPISFGGKLEDRASYRYHWQVLERAHRTGRRLPDTARAWFATTTTPETSST</sequence>
<dbReference type="Proteomes" id="UP000715965">
    <property type="component" value="Unassembled WGS sequence"/>
</dbReference>
<evidence type="ECO:0000313" key="3">
    <source>
        <dbReference type="EMBL" id="MBE7939049.1"/>
    </source>
</evidence>
<keyword evidence="4" id="KW-1185">Reference proteome</keyword>
<evidence type="ECO:0000259" key="2">
    <source>
        <dbReference type="Pfam" id="PF03328"/>
    </source>
</evidence>
<reference evidence="3 4" key="1">
    <citation type="submission" date="2020-10" db="EMBL/GenBank/DDBJ databases">
        <title>Draft genome of Ramlibacter aquaticus LMG 30558.</title>
        <authorList>
            <person name="Props R."/>
        </authorList>
    </citation>
    <scope>NUCLEOTIDE SEQUENCE [LARGE SCALE GENOMIC DNA]</scope>
    <source>
        <strain evidence="3 4">LMG 30558</strain>
    </source>
</reference>
<dbReference type="InterPro" id="IPR005000">
    <property type="entry name" value="Aldolase/citrate-lyase_domain"/>
</dbReference>
<dbReference type="Gene3D" id="3.20.20.60">
    <property type="entry name" value="Phosphoenolpyruvate-binding domains"/>
    <property type="match status" value="1"/>
</dbReference>
<keyword evidence="3" id="KW-0456">Lyase</keyword>
<name>A0ABR9SB21_9BURK</name>
<evidence type="ECO:0000313" key="4">
    <source>
        <dbReference type="Proteomes" id="UP000715965"/>
    </source>
</evidence>
<accession>A0ABR9SB21</accession>
<dbReference type="InterPro" id="IPR015813">
    <property type="entry name" value="Pyrv/PenolPyrv_kinase-like_dom"/>
</dbReference>
<dbReference type="Gene3D" id="6.10.140.960">
    <property type="match status" value="1"/>
</dbReference>
<evidence type="ECO:0000256" key="1">
    <source>
        <dbReference type="ARBA" id="ARBA00022723"/>
    </source>
</evidence>
<gene>
    <name evidence="3" type="ORF">IM725_00510</name>
</gene>
<dbReference type="PANTHER" id="PTHR11105">
    <property type="entry name" value="CITRATE LYASE SUBUNIT BETA-RELATED"/>
    <property type="match status" value="1"/>
</dbReference>
<keyword evidence="1" id="KW-0479">Metal-binding</keyword>
<dbReference type="Pfam" id="PF03328">
    <property type="entry name" value="HpcH_HpaI"/>
    <property type="match status" value="1"/>
</dbReference>
<dbReference type="EMBL" id="JADDOJ010000001">
    <property type="protein sequence ID" value="MBE7939049.1"/>
    <property type="molecule type" value="Genomic_DNA"/>
</dbReference>
<dbReference type="SUPFAM" id="SSF51621">
    <property type="entry name" value="Phosphoenolpyruvate/pyruvate domain"/>
    <property type="match status" value="1"/>
</dbReference>
<comment type="caution">
    <text evidence="3">The sequence shown here is derived from an EMBL/GenBank/DDBJ whole genome shotgun (WGS) entry which is preliminary data.</text>
</comment>
<dbReference type="GO" id="GO:0016829">
    <property type="term" value="F:lyase activity"/>
    <property type="evidence" value="ECO:0007669"/>
    <property type="project" value="UniProtKB-KW"/>
</dbReference>
<proteinExistence type="predicted"/>
<dbReference type="InterPro" id="IPR040442">
    <property type="entry name" value="Pyrv_kinase-like_dom_sf"/>
</dbReference>
<protein>
    <submittedName>
        <fullName evidence="3">CoA ester lyase</fullName>
    </submittedName>
</protein>
<organism evidence="3 4">
    <name type="scientific">Ramlibacter aquaticus</name>
    <dbReference type="NCBI Taxonomy" id="2780094"/>
    <lineage>
        <taxon>Bacteria</taxon>
        <taxon>Pseudomonadati</taxon>
        <taxon>Pseudomonadota</taxon>
        <taxon>Betaproteobacteria</taxon>
        <taxon>Burkholderiales</taxon>
        <taxon>Comamonadaceae</taxon>
        <taxon>Ramlibacter</taxon>
    </lineage>
</organism>
<dbReference type="RefSeq" id="WP_193778596.1">
    <property type="nucleotide sequence ID" value="NZ_JADDOJ010000001.1"/>
</dbReference>
<feature type="domain" description="HpcH/HpaI aldolase/citrate lyase" evidence="2">
    <location>
        <begin position="41"/>
        <end position="255"/>
    </location>
</feature>
<dbReference type="InterPro" id="IPR040186">
    <property type="entry name" value="Citramalyl-CoA_lyase"/>
</dbReference>